<evidence type="ECO:0000313" key="3">
    <source>
        <dbReference type="EMBL" id="MFC5277495.1"/>
    </source>
</evidence>
<dbReference type="Gene3D" id="3.10.105.10">
    <property type="entry name" value="Dipeptide-binding Protein, Domain 3"/>
    <property type="match status" value="2"/>
</dbReference>
<dbReference type="PANTHER" id="PTHR30290">
    <property type="entry name" value="PERIPLASMIC BINDING COMPONENT OF ABC TRANSPORTER"/>
    <property type="match status" value="1"/>
</dbReference>
<evidence type="ECO:0000313" key="4">
    <source>
        <dbReference type="Proteomes" id="UP001596118"/>
    </source>
</evidence>
<dbReference type="InterPro" id="IPR000914">
    <property type="entry name" value="SBP_5_dom"/>
</dbReference>
<dbReference type="EMBL" id="JBHSKY010000002">
    <property type="protein sequence ID" value="MFC5277495.1"/>
    <property type="molecule type" value="Genomic_DNA"/>
</dbReference>
<evidence type="ECO:0000256" key="1">
    <source>
        <dbReference type="SAM" id="MobiDB-lite"/>
    </source>
</evidence>
<feature type="domain" description="Solute-binding protein family 5" evidence="2">
    <location>
        <begin position="256"/>
        <end position="568"/>
    </location>
</feature>
<dbReference type="RefSeq" id="WP_256410833.1">
    <property type="nucleotide sequence ID" value="NZ_JANHDM010000002.1"/>
</dbReference>
<evidence type="ECO:0000259" key="2">
    <source>
        <dbReference type="Pfam" id="PF00496"/>
    </source>
</evidence>
<dbReference type="CDD" id="cd00995">
    <property type="entry name" value="PBP2_NikA_DppA_OppA_like"/>
    <property type="match status" value="1"/>
</dbReference>
<keyword evidence="4" id="KW-1185">Reference proteome</keyword>
<dbReference type="PROSITE" id="PS51257">
    <property type="entry name" value="PROKAR_LIPOPROTEIN"/>
    <property type="match status" value="1"/>
</dbReference>
<feature type="region of interest" description="Disordered" evidence="1">
    <location>
        <begin position="420"/>
        <end position="443"/>
    </location>
</feature>
<protein>
    <submittedName>
        <fullName evidence="3">ABC transporter substrate-binding protein</fullName>
    </submittedName>
</protein>
<comment type="caution">
    <text evidence="3">The sequence shown here is derived from an EMBL/GenBank/DDBJ whole genome shotgun (WGS) entry which is preliminary data.</text>
</comment>
<dbReference type="SUPFAM" id="SSF53850">
    <property type="entry name" value="Periplasmic binding protein-like II"/>
    <property type="match status" value="2"/>
</dbReference>
<reference evidence="3 4" key="1">
    <citation type="journal article" date="2019" name="Int. J. Syst. Evol. Microbiol.">
        <title>The Global Catalogue of Microorganisms (GCM) 10K type strain sequencing project: providing services to taxonomists for standard genome sequencing and annotation.</title>
        <authorList>
            <consortium name="The Broad Institute Genomics Platform"/>
            <consortium name="The Broad Institute Genome Sequencing Center for Infectious Disease"/>
            <person name="Wu L."/>
            <person name="Ma J."/>
        </authorList>
    </citation>
    <scope>NUCLEOTIDE SEQUENCE [LARGE SCALE GENOMIC DNA]</scope>
    <source>
        <strain evidence="3 4">CGMCC 1.12124</strain>
    </source>
</reference>
<organism evidence="3 4">
    <name type="scientific">Halorubrum rubrum</name>
    <dbReference type="NCBI Taxonomy" id="1126240"/>
    <lineage>
        <taxon>Archaea</taxon>
        <taxon>Methanobacteriati</taxon>
        <taxon>Methanobacteriota</taxon>
        <taxon>Stenosarchaea group</taxon>
        <taxon>Halobacteria</taxon>
        <taxon>Halobacteriales</taxon>
        <taxon>Haloferacaceae</taxon>
        <taxon>Halorubrum</taxon>
    </lineage>
</organism>
<dbReference type="Gene3D" id="3.40.190.10">
    <property type="entry name" value="Periplasmic binding protein-like II"/>
    <property type="match status" value="1"/>
</dbReference>
<dbReference type="AlphaFoldDB" id="A0ABD5QXV2"/>
<name>A0ABD5QXV2_9EURY</name>
<gene>
    <name evidence="3" type="ORF">ACFPM1_01745</name>
</gene>
<dbReference type="InterPro" id="IPR039424">
    <property type="entry name" value="SBP_5"/>
</dbReference>
<dbReference type="Proteomes" id="UP001596118">
    <property type="component" value="Unassembled WGS sequence"/>
</dbReference>
<proteinExistence type="predicted"/>
<dbReference type="Pfam" id="PF00496">
    <property type="entry name" value="SBP_bac_5"/>
    <property type="match status" value="1"/>
</dbReference>
<accession>A0ABD5QXV2</accession>
<sequence length="612" mass="66639">MTGPISRREALAGIGLAVGSAGCVGRARNIAGRDGSSQLVLEIRTTPADEDPNGIRIARALAENLSAVGVDARVETMNGTDLHRTVLLNHDFDVFVGQYTEVLPFDPDALYGLVYSGFAAEAGWQNPFGFTNLETDEHLEAQRIADGSDRDDAVAELLTDVCEKQPFTVVAFPDALAATRADRFVGWETGPPVSATGLFRMEYVDAEDDEDPVTLRLVTTDGRISENWNPIAAEYRRYGTFMSLLYDRLTVVDDGTVVPWLARSWEWHDPETLEIELRSSTWHDGEPLTADDVAFTYGFLRDTSMGNAETPVPASQFRGRGSIVESTTVVDDSTVRLRIGETGAEVTKRALQVPILPQHVWSDRAETATVGGFEFDLETTEALVIPNEEPVGSGPMRFVEATPGERVVFERNPDHFLARAGSADGDDGNSGGSTAEDEGWGSIPDAYRGKPSFDRLEVAVVGSDVEAVQWVADGHADGTVSNLGPDSVPRIGRESGVRLVSTRSAAFYYVGYNARRAPLSNPRFRGIVASLVDKATLVDDAFAGYAQPAGNPLAASPEWVPEDLRWDDERGEDPVYPFHGTDGSVDVEATRESLRDIGYRFDESDRLLAREQ</sequence>